<dbReference type="Proteomes" id="UP000789702">
    <property type="component" value="Unassembled WGS sequence"/>
</dbReference>
<dbReference type="EMBL" id="CAJVPU010004640">
    <property type="protein sequence ID" value="CAG8536019.1"/>
    <property type="molecule type" value="Genomic_DNA"/>
</dbReference>
<keyword evidence="2" id="KW-1185">Reference proteome</keyword>
<protein>
    <submittedName>
        <fullName evidence="1">948_t:CDS:1</fullName>
    </submittedName>
</protein>
<organism evidence="1 2">
    <name type="scientific">Dentiscutata heterogama</name>
    <dbReference type="NCBI Taxonomy" id="1316150"/>
    <lineage>
        <taxon>Eukaryota</taxon>
        <taxon>Fungi</taxon>
        <taxon>Fungi incertae sedis</taxon>
        <taxon>Mucoromycota</taxon>
        <taxon>Glomeromycotina</taxon>
        <taxon>Glomeromycetes</taxon>
        <taxon>Diversisporales</taxon>
        <taxon>Gigasporaceae</taxon>
        <taxon>Dentiscutata</taxon>
    </lineage>
</organism>
<comment type="caution">
    <text evidence="1">The sequence shown here is derived from an EMBL/GenBank/DDBJ whole genome shotgun (WGS) entry which is preliminary data.</text>
</comment>
<proteinExistence type="predicted"/>
<accession>A0ACA9LN79</accession>
<reference evidence="1" key="1">
    <citation type="submission" date="2021-06" db="EMBL/GenBank/DDBJ databases">
        <authorList>
            <person name="Kallberg Y."/>
            <person name="Tangrot J."/>
            <person name="Rosling A."/>
        </authorList>
    </citation>
    <scope>NUCLEOTIDE SEQUENCE</scope>
    <source>
        <strain evidence="1">IL203A</strain>
    </source>
</reference>
<evidence type="ECO:0000313" key="2">
    <source>
        <dbReference type="Proteomes" id="UP000789702"/>
    </source>
</evidence>
<gene>
    <name evidence="1" type="ORF">DHETER_LOCUS4586</name>
</gene>
<sequence length="112" mass="12870">MVKLTIEAVIKIVLTQVCTQMDLNLNERETEDIIRSILSDLSPEERDFFNNLTTELNSRRRRDDNKIESVIFAGCDFTVGFTAKIKDYIARQSRERNGDDLANLFTNGGSFF</sequence>
<evidence type="ECO:0000313" key="1">
    <source>
        <dbReference type="EMBL" id="CAG8536019.1"/>
    </source>
</evidence>
<name>A0ACA9LN79_9GLOM</name>